<feature type="domain" description="AMP-dependent synthetase/ligase" evidence="2">
    <location>
        <begin position="80"/>
        <end position="473"/>
    </location>
</feature>
<gene>
    <name evidence="5" type="ORF">DICPUDRAFT_53490</name>
</gene>
<dbReference type="InterPro" id="IPR042099">
    <property type="entry name" value="ANL_N_sf"/>
</dbReference>
<keyword evidence="6" id="KW-1185">Reference proteome</keyword>
<evidence type="ECO:0008006" key="7">
    <source>
        <dbReference type="Google" id="ProtNLM"/>
    </source>
</evidence>
<dbReference type="InterPro" id="IPR025110">
    <property type="entry name" value="AMP-bd_C"/>
</dbReference>
<dbReference type="InterPro" id="IPR045851">
    <property type="entry name" value="AMP-bd_C_sf"/>
</dbReference>
<dbReference type="STRING" id="5786.F0ZD51"/>
<dbReference type="Gene3D" id="3.30.300.30">
    <property type="match status" value="1"/>
</dbReference>
<feature type="domain" description="Acetyl-coenzyme A synthetase N-terminal" evidence="4">
    <location>
        <begin position="18"/>
        <end position="72"/>
    </location>
</feature>
<evidence type="ECO:0000313" key="5">
    <source>
        <dbReference type="EMBL" id="EGC38117.1"/>
    </source>
</evidence>
<dbReference type="PANTHER" id="PTHR43347">
    <property type="entry name" value="ACYL-COA SYNTHETASE"/>
    <property type="match status" value="1"/>
</dbReference>
<proteinExistence type="inferred from homology"/>
<evidence type="ECO:0000256" key="1">
    <source>
        <dbReference type="ARBA" id="ARBA00006432"/>
    </source>
</evidence>
<dbReference type="RefSeq" id="XP_003285331.1">
    <property type="nucleotide sequence ID" value="XM_003285283.1"/>
</dbReference>
<evidence type="ECO:0000259" key="3">
    <source>
        <dbReference type="Pfam" id="PF13193"/>
    </source>
</evidence>
<accession>F0ZD51</accession>
<dbReference type="EMBL" id="GL870983">
    <property type="protein sequence ID" value="EGC38117.1"/>
    <property type="molecule type" value="Genomic_DNA"/>
</dbReference>
<dbReference type="OrthoDB" id="10253869at2759"/>
<dbReference type="InterPro" id="IPR000873">
    <property type="entry name" value="AMP-dep_synth/lig_dom"/>
</dbReference>
<dbReference type="InterPro" id="IPR032387">
    <property type="entry name" value="ACAS_N"/>
</dbReference>
<dbReference type="KEGG" id="dpp:DICPUDRAFT_53490"/>
<dbReference type="GeneID" id="10502725"/>
<sequence>MLNNSNYKLSDPFNYFSYSEYASKDSLSFWDEASKKFEVHWDKPYDKVLDYNSETKKTEWFKGGLINACYNALDKHIKNGKKDEIAFVHEIPIKDIKITVSYQQLYDKVCIFSRALKNLGVKKGDVVLIYMHSSIETITAMLSCARIGAIHCVMYSGALSDNLKTVINDCNPSVIVSSNFGYFVNETPTYFLPILREALSGSPGKTPHVIVLNRKGIPNVDYNDPNLSNTIIEGCLDWEELVKDLEPLREHEPVESQHPLYLIYSSGTTNKPKGIVRETGGYVVAMNYANRMHCRMNDGDSMYSAASFGWISSHSFLIYGMLFIGARSAFHEGPYKSYPNDLWDIISRNKANLFLLSPTQIKRIRKIDPKAELASKYDLSNVRYVIVGSERVEQSIIDYLYQIIKKPILNEYWQTEIGWQMIHNPLNQFPLRGDSIGKVAAGFQVRIVTHSQDNPSNVLELGPNEIGEIVIKLPVPPGVTTSLFGDNKEQSLYKHHYLNKFEGYYSTGDLGYYDNDGYFFFISRDGDSITCGNSSINCSVMELEILNNPQISECCIIGIKDELLSETPMVLLVLNNNNQDEAQIENIKKKASLTLQNIMHTNTILRPIVLCVNSLPRNRNGKVLKPLVKSIFNGENYTAPSTIEDSSVIDDLLEQYKRLNQSN</sequence>
<dbReference type="Pfam" id="PF16177">
    <property type="entry name" value="ACAS_N"/>
    <property type="match status" value="1"/>
</dbReference>
<evidence type="ECO:0000259" key="2">
    <source>
        <dbReference type="Pfam" id="PF00501"/>
    </source>
</evidence>
<dbReference type="eggNOG" id="KOG1175">
    <property type="taxonomic scope" value="Eukaryota"/>
</dbReference>
<dbReference type="SUPFAM" id="SSF56801">
    <property type="entry name" value="Acetyl-CoA synthetase-like"/>
    <property type="match status" value="1"/>
</dbReference>
<evidence type="ECO:0000313" key="6">
    <source>
        <dbReference type="Proteomes" id="UP000001064"/>
    </source>
</evidence>
<dbReference type="Proteomes" id="UP000001064">
    <property type="component" value="Unassembled WGS sequence"/>
</dbReference>
<reference evidence="6" key="1">
    <citation type="journal article" date="2011" name="Genome Biol.">
        <title>Comparative genomics of the social amoebae Dictyostelium discoideum and Dictyostelium purpureum.</title>
        <authorList>
            <consortium name="US DOE Joint Genome Institute (JGI-PGF)"/>
            <person name="Sucgang R."/>
            <person name="Kuo A."/>
            <person name="Tian X."/>
            <person name="Salerno W."/>
            <person name="Parikh A."/>
            <person name="Feasley C.L."/>
            <person name="Dalin E."/>
            <person name="Tu H."/>
            <person name="Huang E."/>
            <person name="Barry K."/>
            <person name="Lindquist E."/>
            <person name="Shapiro H."/>
            <person name="Bruce D."/>
            <person name="Schmutz J."/>
            <person name="Salamov A."/>
            <person name="Fey P."/>
            <person name="Gaudet P."/>
            <person name="Anjard C."/>
            <person name="Babu M.M."/>
            <person name="Basu S."/>
            <person name="Bushmanova Y."/>
            <person name="van der Wel H."/>
            <person name="Katoh-Kurasawa M."/>
            <person name="Dinh C."/>
            <person name="Coutinho P.M."/>
            <person name="Saito T."/>
            <person name="Elias M."/>
            <person name="Schaap P."/>
            <person name="Kay R.R."/>
            <person name="Henrissat B."/>
            <person name="Eichinger L."/>
            <person name="Rivero F."/>
            <person name="Putnam N.H."/>
            <person name="West C.M."/>
            <person name="Loomis W.F."/>
            <person name="Chisholm R.L."/>
            <person name="Shaulsky G."/>
            <person name="Strassmann J.E."/>
            <person name="Queller D.C."/>
            <person name="Kuspa A."/>
            <person name="Grigoriev I.V."/>
        </authorList>
    </citation>
    <scope>NUCLEOTIDE SEQUENCE [LARGE SCALE GENOMIC DNA]</scope>
    <source>
        <strain evidence="6">QSDP1</strain>
    </source>
</reference>
<dbReference type="InParanoid" id="F0ZD51"/>
<organism evidence="5 6">
    <name type="scientific">Dictyostelium purpureum</name>
    <name type="common">Slime mold</name>
    <dbReference type="NCBI Taxonomy" id="5786"/>
    <lineage>
        <taxon>Eukaryota</taxon>
        <taxon>Amoebozoa</taxon>
        <taxon>Evosea</taxon>
        <taxon>Eumycetozoa</taxon>
        <taxon>Dictyostelia</taxon>
        <taxon>Dictyosteliales</taxon>
        <taxon>Dictyosteliaceae</taxon>
        <taxon>Dictyostelium</taxon>
    </lineage>
</organism>
<name>F0ZD51_DICPU</name>
<feature type="domain" description="AMP-binding enzyme C-terminal" evidence="3">
    <location>
        <begin position="544"/>
        <end position="622"/>
    </location>
</feature>
<dbReference type="PANTHER" id="PTHR43347:SF1">
    <property type="entry name" value="AMP-DEPENDENT SYNTHETASE_LIGASE DOMAIN-CONTAINING PROTEIN"/>
    <property type="match status" value="1"/>
</dbReference>
<dbReference type="GO" id="GO:0050218">
    <property type="term" value="F:propionate-CoA ligase activity"/>
    <property type="evidence" value="ECO:0000318"/>
    <property type="project" value="GO_Central"/>
</dbReference>
<protein>
    <recommendedName>
        <fullName evidence="7">AMP-dependent synthetase/ligase domain-containing protein</fullName>
    </recommendedName>
</protein>
<evidence type="ECO:0000259" key="4">
    <source>
        <dbReference type="Pfam" id="PF16177"/>
    </source>
</evidence>
<dbReference type="AlphaFoldDB" id="F0ZD51"/>
<comment type="similarity">
    <text evidence="1">Belongs to the ATP-dependent AMP-binding enzyme family.</text>
</comment>
<dbReference type="Pfam" id="PF13193">
    <property type="entry name" value="AMP-binding_C"/>
    <property type="match status" value="1"/>
</dbReference>
<dbReference type="Gene3D" id="3.40.50.12780">
    <property type="entry name" value="N-terminal domain of ligase-like"/>
    <property type="match status" value="1"/>
</dbReference>
<dbReference type="Pfam" id="PF00501">
    <property type="entry name" value="AMP-binding"/>
    <property type="match status" value="1"/>
</dbReference>
<dbReference type="VEuPathDB" id="AmoebaDB:DICPUDRAFT_53490"/>